<dbReference type="EMBL" id="JBEPMX010000001">
    <property type="protein sequence ID" value="MET3682339.1"/>
    <property type="molecule type" value="Genomic_DNA"/>
</dbReference>
<dbReference type="Pfam" id="PF07307">
    <property type="entry name" value="HEPPP_synt_1"/>
    <property type="match status" value="1"/>
</dbReference>
<protein>
    <recommendedName>
        <fullName evidence="3">Heptaprenyl diphosphate synthase</fullName>
    </recommendedName>
</protein>
<proteinExistence type="predicted"/>
<sequence>MVGDYNFETFRQTFLNQYKHDYIRESMYEPMFNTALLPHLYELVQPLNHILADALVNMQLSLNVHDVVERDGLQDLSTTRLKHNQLHVLMGDYHSALFYQLLSNHHETDALYFFLPYIKQINEHKIELIHHHLSPTERLEKVLYVYSQLIYAATRYLNLDYDHHVVQKLLLQSSNDLPLFWMGSNDEMKTLIQERLDIRQPHAENEKG</sequence>
<dbReference type="Gene3D" id="1.20.120.1450">
    <property type="match status" value="1"/>
</dbReference>
<dbReference type="Proteomes" id="UP001549167">
    <property type="component" value="Unassembled WGS sequence"/>
</dbReference>
<organism evidence="1 2">
    <name type="scientific">Alkalibacillus flavidus</name>
    <dbReference type="NCBI Taxonomy" id="546021"/>
    <lineage>
        <taxon>Bacteria</taxon>
        <taxon>Bacillati</taxon>
        <taxon>Bacillota</taxon>
        <taxon>Bacilli</taxon>
        <taxon>Bacillales</taxon>
        <taxon>Bacillaceae</taxon>
        <taxon>Alkalibacillus</taxon>
    </lineage>
</organism>
<evidence type="ECO:0000313" key="2">
    <source>
        <dbReference type="Proteomes" id="UP001549167"/>
    </source>
</evidence>
<dbReference type="InterPro" id="IPR009920">
    <property type="entry name" value="HEPPP_synth_su1"/>
</dbReference>
<name>A0ABV2KRW5_9BACI</name>
<reference evidence="1 2" key="1">
    <citation type="submission" date="2024-06" db="EMBL/GenBank/DDBJ databases">
        <title>Genomic Encyclopedia of Type Strains, Phase IV (KMG-IV): sequencing the most valuable type-strain genomes for metagenomic binning, comparative biology and taxonomic classification.</title>
        <authorList>
            <person name="Goeker M."/>
        </authorList>
    </citation>
    <scope>NUCLEOTIDE SEQUENCE [LARGE SCALE GENOMIC DNA]</scope>
    <source>
        <strain evidence="1 2">DSM 23520</strain>
    </source>
</reference>
<evidence type="ECO:0008006" key="3">
    <source>
        <dbReference type="Google" id="ProtNLM"/>
    </source>
</evidence>
<gene>
    <name evidence="1" type="ORF">ABID56_000418</name>
</gene>
<evidence type="ECO:0000313" key="1">
    <source>
        <dbReference type="EMBL" id="MET3682339.1"/>
    </source>
</evidence>
<comment type="caution">
    <text evidence="1">The sequence shown here is derived from an EMBL/GenBank/DDBJ whole genome shotgun (WGS) entry which is preliminary data.</text>
</comment>
<keyword evidence="2" id="KW-1185">Reference proteome</keyword>
<accession>A0ABV2KRW5</accession>
<dbReference type="RefSeq" id="WP_354218860.1">
    <property type="nucleotide sequence ID" value="NZ_JBEPMX010000001.1"/>
</dbReference>